<gene>
    <name evidence="1" type="ORF">AWC38_SpisGene1984</name>
</gene>
<comment type="caution">
    <text evidence="1">The sequence shown here is derived from an EMBL/GenBank/DDBJ whole genome shotgun (WGS) entry which is preliminary data.</text>
</comment>
<dbReference type="AlphaFoldDB" id="A0A2B4SUZ8"/>
<dbReference type="EMBL" id="LSMT01000015">
    <property type="protein sequence ID" value="PFX33166.1"/>
    <property type="molecule type" value="Genomic_DNA"/>
</dbReference>
<dbReference type="Proteomes" id="UP000225706">
    <property type="component" value="Unassembled WGS sequence"/>
</dbReference>
<evidence type="ECO:0000313" key="2">
    <source>
        <dbReference type="Proteomes" id="UP000225706"/>
    </source>
</evidence>
<sequence>MAEKKRPVQKGGHYCVAGVPNNRSCTNTSYTLGISMHQFSVIPTVKAQSLKFVQQHRVDFGEPVAKNASLSSAHFEQSSYEATLAFSLDGMMQVKWNKVLIKGSVPTRHAVLTDRKRGQLRRDAFTEFHELEAKKKKVDETREESMSNLVDHHDDDTNEENLCNIATDVCMSPIDESSASTNASTATVSVTTPFTSAVALTSTNNTCASQSIQHLFLSPLHPPT</sequence>
<dbReference type="OrthoDB" id="161570at2759"/>
<proteinExistence type="predicted"/>
<accession>A0A2B4SUZ8</accession>
<organism evidence="1 2">
    <name type="scientific">Stylophora pistillata</name>
    <name type="common">Smooth cauliflower coral</name>
    <dbReference type="NCBI Taxonomy" id="50429"/>
    <lineage>
        <taxon>Eukaryota</taxon>
        <taxon>Metazoa</taxon>
        <taxon>Cnidaria</taxon>
        <taxon>Anthozoa</taxon>
        <taxon>Hexacorallia</taxon>
        <taxon>Scleractinia</taxon>
        <taxon>Astrocoeniina</taxon>
        <taxon>Pocilloporidae</taxon>
        <taxon>Stylophora</taxon>
    </lineage>
</organism>
<protein>
    <submittedName>
        <fullName evidence="1">Uncharacterized protein</fullName>
    </submittedName>
</protein>
<name>A0A2B4SUZ8_STYPI</name>
<evidence type="ECO:0000313" key="1">
    <source>
        <dbReference type="EMBL" id="PFX33166.1"/>
    </source>
</evidence>
<reference evidence="2" key="1">
    <citation type="journal article" date="2017" name="bioRxiv">
        <title>Comparative analysis of the genomes of Stylophora pistillata and Acropora digitifera provides evidence for extensive differences between species of corals.</title>
        <authorList>
            <person name="Voolstra C.R."/>
            <person name="Li Y."/>
            <person name="Liew Y.J."/>
            <person name="Baumgarten S."/>
            <person name="Zoccola D."/>
            <person name="Flot J.-F."/>
            <person name="Tambutte S."/>
            <person name="Allemand D."/>
            <person name="Aranda M."/>
        </authorList>
    </citation>
    <scope>NUCLEOTIDE SEQUENCE [LARGE SCALE GENOMIC DNA]</scope>
</reference>
<keyword evidence="2" id="KW-1185">Reference proteome</keyword>